<dbReference type="Gene3D" id="3.40.720.10">
    <property type="entry name" value="Alkaline Phosphatase, subunit A"/>
    <property type="match status" value="1"/>
</dbReference>
<evidence type="ECO:0000313" key="4">
    <source>
        <dbReference type="Proteomes" id="UP000063063"/>
    </source>
</evidence>
<gene>
    <name evidence="3" type="ORF">LPMP_120600</name>
</gene>
<dbReference type="RefSeq" id="XP_010697041.1">
    <property type="nucleotide sequence ID" value="XM_010698739.1"/>
</dbReference>
<dbReference type="KEGG" id="lpan:LPMP_120600"/>
<dbReference type="InterPro" id="IPR017850">
    <property type="entry name" value="Alkaline_phosphatase_core_sf"/>
</dbReference>
<proteinExistence type="predicted"/>
<keyword evidence="2" id="KW-1133">Transmembrane helix</keyword>
<evidence type="ECO:0000256" key="1">
    <source>
        <dbReference type="SAM" id="MobiDB-lite"/>
    </source>
</evidence>
<dbReference type="EMBL" id="CP009381">
    <property type="protein sequence ID" value="AIN96388.1"/>
    <property type="molecule type" value="Genomic_DNA"/>
</dbReference>
<dbReference type="AlphaFoldDB" id="A0A088RKC5"/>
<keyword evidence="4" id="KW-1185">Reference proteome</keyword>
<keyword evidence="2" id="KW-0472">Membrane</keyword>
<reference evidence="3 4" key="1">
    <citation type="journal article" date="2015" name="Sci. Rep.">
        <title>The genome of Leishmania panamensis: insights into genomics of the L. (Viannia) subgenus.</title>
        <authorList>
            <person name="Llanes A."/>
            <person name="Restrepo C.M."/>
            <person name="Vecchio G.D."/>
            <person name="Anguizola F.J."/>
            <person name="Lleonart R."/>
        </authorList>
    </citation>
    <scope>NUCLEOTIDE SEQUENCE [LARGE SCALE GENOMIC DNA]</scope>
    <source>
        <strain evidence="3 4">MHOM/PA/94/PSC-1</strain>
    </source>
</reference>
<keyword evidence="2" id="KW-0812">Transmembrane</keyword>
<sequence length="516" mass="54390">MFGESYVDDGASRAVQAGSRKSTPIELRAPNPAGAVPGGTDRPQQHLRSVKEIIKTLDEEHEISGPKGGCCSRIVVPLLTACMIIAIFTAIVYTNGTGSNVGASPRVAVIVLEGFSGTVFHALMQSGVHIPNIAHLLSSQSGVWAECSTSAQSSCARAVVVENDTSVEAYVSAAAAMTSLFSGMPPRAHQVYNGSLEGMSTYATTSKMYPSIAKRVKDAGMKVSVVGTSHVINSLSFVSGSCSQPGVLDVECAASQAELLRSSIDEYSGSVQLDCLAQSSCNMDTRKMSSPTNPQSCSGGQAEAQFARQLNSIFGGLAYSTPTQGTATQNTVADNLDDSLFVFHFDALAVRVASAYLPEFQYSASSKEYVAQVYLLDALVGQVISYVRDRSRSQKENWLILGVSNHGGSGKRYDTPLSLSPENTIAFFMATYTSNAKRSVTLAPLQRPVTQLDVLPTVLTWLNVAPYDVGTNAVIAGTNTTAASPAVMAHVAERIHLEGLVQGICSPGTSLKDCGS</sequence>
<accession>A0A088RKC5</accession>
<dbReference type="OrthoDB" id="270206at2759"/>
<evidence type="ECO:0000313" key="3">
    <source>
        <dbReference type="EMBL" id="AIN96388.1"/>
    </source>
</evidence>
<protein>
    <submittedName>
        <fullName evidence="3">Alkaline-phosphatase-like protein</fullName>
    </submittedName>
</protein>
<feature type="transmembrane region" description="Helical" evidence="2">
    <location>
        <begin position="74"/>
        <end position="93"/>
    </location>
</feature>
<dbReference type="SUPFAM" id="SSF53649">
    <property type="entry name" value="Alkaline phosphatase-like"/>
    <property type="match status" value="1"/>
</dbReference>
<dbReference type="VEuPathDB" id="TriTrypDB:LPMP_120600"/>
<organism evidence="3 4">
    <name type="scientific">Leishmania panamensis</name>
    <dbReference type="NCBI Taxonomy" id="5679"/>
    <lineage>
        <taxon>Eukaryota</taxon>
        <taxon>Discoba</taxon>
        <taxon>Euglenozoa</taxon>
        <taxon>Kinetoplastea</taxon>
        <taxon>Metakinetoplastina</taxon>
        <taxon>Trypanosomatida</taxon>
        <taxon>Trypanosomatidae</taxon>
        <taxon>Leishmaniinae</taxon>
        <taxon>Leishmania</taxon>
        <taxon>Leishmania guyanensis species complex</taxon>
    </lineage>
</organism>
<dbReference type="eggNOG" id="ENOG502QVFJ">
    <property type="taxonomic scope" value="Eukaryota"/>
</dbReference>
<dbReference type="Proteomes" id="UP000063063">
    <property type="component" value="Chromosome 12"/>
</dbReference>
<dbReference type="GeneID" id="22573066"/>
<dbReference type="VEuPathDB" id="TriTrypDB:LPAL13_120010600"/>
<feature type="region of interest" description="Disordered" evidence="1">
    <location>
        <begin position="1"/>
        <end position="44"/>
    </location>
</feature>
<name>A0A088RKC5_LEIPA</name>
<evidence type="ECO:0000256" key="2">
    <source>
        <dbReference type="SAM" id="Phobius"/>
    </source>
</evidence>